<dbReference type="EMBL" id="RBRA01000180">
    <property type="protein sequence ID" value="RMQ22955.1"/>
    <property type="molecule type" value="Genomic_DNA"/>
</dbReference>
<organism evidence="1 3">
    <name type="scientific">Pseudomonas syringae pv. delphinii</name>
    <dbReference type="NCBI Taxonomy" id="192088"/>
    <lineage>
        <taxon>Bacteria</taxon>
        <taxon>Pseudomonadati</taxon>
        <taxon>Pseudomonadota</taxon>
        <taxon>Gammaproteobacteria</taxon>
        <taxon>Pseudomonadales</taxon>
        <taxon>Pseudomonadaceae</taxon>
        <taxon>Pseudomonas</taxon>
    </lineage>
</organism>
<evidence type="ECO:0000313" key="4">
    <source>
        <dbReference type="Proteomes" id="UP000269044"/>
    </source>
</evidence>
<dbReference type="EMBL" id="RBQG01000282">
    <property type="protein sequence ID" value="RMP08716.1"/>
    <property type="molecule type" value="Genomic_DNA"/>
</dbReference>
<protein>
    <submittedName>
        <fullName evidence="1">Uncharacterized protein</fullName>
    </submittedName>
</protein>
<proteinExistence type="predicted"/>
<evidence type="ECO:0000313" key="2">
    <source>
        <dbReference type="EMBL" id="RMQ22955.1"/>
    </source>
</evidence>
<gene>
    <name evidence="2" type="ORF">ALQ08_104541</name>
    <name evidence="1" type="ORF">ALQ28_104331</name>
</gene>
<evidence type="ECO:0000313" key="3">
    <source>
        <dbReference type="Proteomes" id="UP000267908"/>
    </source>
</evidence>
<evidence type="ECO:0000313" key="1">
    <source>
        <dbReference type="EMBL" id="RMP08716.1"/>
    </source>
</evidence>
<dbReference type="Proteomes" id="UP000269044">
    <property type="component" value="Unassembled WGS sequence"/>
</dbReference>
<dbReference type="AlphaFoldDB" id="A0A0P9R3R0"/>
<accession>A0A0P9R3R0</accession>
<comment type="caution">
    <text evidence="1">The sequence shown here is derived from an EMBL/GenBank/DDBJ whole genome shotgun (WGS) entry which is preliminary data.</text>
</comment>
<dbReference type="Proteomes" id="UP000267908">
    <property type="component" value="Unassembled WGS sequence"/>
</dbReference>
<reference evidence="3 4" key="1">
    <citation type="submission" date="2018-08" db="EMBL/GenBank/DDBJ databases">
        <title>Recombination of ecologically and evolutionarily significant loci maintains genetic cohesion in the Pseudomonas syringae species complex.</title>
        <authorList>
            <person name="Dillon M."/>
            <person name="Thakur S."/>
            <person name="Almeida R.N.D."/>
            <person name="Weir B.S."/>
            <person name="Guttman D.S."/>
        </authorList>
    </citation>
    <scope>NUCLEOTIDE SEQUENCE [LARGE SCALE GENOMIC DNA]</scope>
    <source>
        <strain evidence="2 4">ICMP 13052</strain>
        <strain evidence="1 3">ICMP 4330</strain>
    </source>
</reference>
<sequence length="80" mass="8825">MGKRLYLFNKSAIVDAAHGHGLRRVIKALEAGGMLARRDTDREIRKTKKYRISGGGSARLTSRCIDSMPLQAALELNALE</sequence>
<name>A0A0P9R3R0_9PSED</name>